<dbReference type="RefSeq" id="XP_030897457.1">
    <property type="nucleotide sequence ID" value="XM_031041597.1"/>
</dbReference>
<evidence type="ECO:0000256" key="1">
    <source>
        <dbReference type="SAM" id="SignalP"/>
    </source>
</evidence>
<reference evidence="3" key="1">
    <citation type="submission" date="2025-08" db="UniProtKB">
        <authorList>
            <consortium name="RefSeq"/>
        </authorList>
    </citation>
    <scope>IDENTIFICATION</scope>
    <source>
        <tissue evidence="3">Liver</tissue>
    </source>
</reference>
<dbReference type="AlphaFoldDB" id="A0A7F8RVF4"/>
<feature type="signal peptide" evidence="1">
    <location>
        <begin position="1"/>
        <end position="21"/>
    </location>
</feature>
<organism evidence="2 3">
    <name type="scientific">Leptonychotes weddellii</name>
    <name type="common">Weddell seal</name>
    <name type="synonym">Otaria weddellii</name>
    <dbReference type="NCBI Taxonomy" id="9713"/>
    <lineage>
        <taxon>Eukaryota</taxon>
        <taxon>Metazoa</taxon>
        <taxon>Chordata</taxon>
        <taxon>Craniata</taxon>
        <taxon>Vertebrata</taxon>
        <taxon>Euteleostomi</taxon>
        <taxon>Mammalia</taxon>
        <taxon>Eutheria</taxon>
        <taxon>Laurasiatheria</taxon>
        <taxon>Carnivora</taxon>
        <taxon>Caniformia</taxon>
        <taxon>Pinnipedia</taxon>
        <taxon>Phocidae</taxon>
        <taxon>Monachinae</taxon>
        <taxon>Lobodontini</taxon>
        <taxon>Leptonychotes</taxon>
    </lineage>
</organism>
<keyword evidence="1" id="KW-0732">Signal</keyword>
<keyword evidence="2" id="KW-1185">Reference proteome</keyword>
<dbReference type="GeneID" id="115944939"/>
<evidence type="ECO:0000313" key="2">
    <source>
        <dbReference type="Proteomes" id="UP000245341"/>
    </source>
</evidence>
<dbReference type="Proteomes" id="UP000245341">
    <property type="component" value="Unplaced"/>
</dbReference>
<gene>
    <name evidence="3" type="primary">LOC115944939</name>
</gene>
<feature type="chain" id="PRO_5028806069" evidence="1">
    <location>
        <begin position="22"/>
        <end position="92"/>
    </location>
</feature>
<accession>A0A7F8RVF4</accession>
<proteinExistence type="predicted"/>
<evidence type="ECO:0000313" key="3">
    <source>
        <dbReference type="RefSeq" id="XP_030897457.1"/>
    </source>
</evidence>
<sequence length="92" mass="10462">MEEVVASCLLLPLFSLCSVLHKTVVFTFAPEQEQLKEIRKRAALRVSLTCRMPSELPLRPTRIRLTHCGLQAKHLEQLCRALRGSCRPGHLE</sequence>
<name>A0A7F8RVF4_LEPWE</name>
<protein>
    <submittedName>
        <fullName evidence="3">Protein NLRC5-like</fullName>
    </submittedName>
</protein>
<dbReference type="KEGG" id="lww:115944939"/>